<dbReference type="InterPro" id="IPR018062">
    <property type="entry name" value="HTH_AraC-typ_CS"/>
</dbReference>
<evidence type="ECO:0000313" key="6">
    <source>
        <dbReference type="Proteomes" id="UP000321121"/>
    </source>
</evidence>
<name>A0ABQ0U2X1_9GAMM</name>
<dbReference type="EMBL" id="BJUS01000011">
    <property type="protein sequence ID" value="GEK72785.1"/>
    <property type="molecule type" value="Genomic_DNA"/>
</dbReference>
<dbReference type="InterPro" id="IPR009057">
    <property type="entry name" value="Homeodomain-like_sf"/>
</dbReference>
<dbReference type="InterPro" id="IPR029062">
    <property type="entry name" value="Class_I_gatase-like"/>
</dbReference>
<dbReference type="SUPFAM" id="SSF46689">
    <property type="entry name" value="Homeodomain-like"/>
    <property type="match status" value="2"/>
</dbReference>
<dbReference type="InterPro" id="IPR002818">
    <property type="entry name" value="DJ-1/PfpI"/>
</dbReference>
<keyword evidence="1" id="KW-0805">Transcription regulation</keyword>
<organism evidence="5 6">
    <name type="scientific">Halomonas halophila</name>
    <dbReference type="NCBI Taxonomy" id="29573"/>
    <lineage>
        <taxon>Bacteria</taxon>
        <taxon>Pseudomonadati</taxon>
        <taxon>Pseudomonadota</taxon>
        <taxon>Gammaproteobacteria</taxon>
        <taxon>Oceanospirillales</taxon>
        <taxon>Halomonadaceae</taxon>
        <taxon>Halomonas</taxon>
    </lineage>
</organism>
<dbReference type="InterPro" id="IPR020449">
    <property type="entry name" value="Tscrpt_reg_AraC-type_HTH"/>
</dbReference>
<dbReference type="Gene3D" id="3.40.50.880">
    <property type="match status" value="1"/>
</dbReference>
<dbReference type="Pfam" id="PF12833">
    <property type="entry name" value="HTH_18"/>
    <property type="match status" value="1"/>
</dbReference>
<dbReference type="PROSITE" id="PS01124">
    <property type="entry name" value="HTH_ARAC_FAMILY_2"/>
    <property type="match status" value="1"/>
</dbReference>
<sequence length="368" mass="41300">MRRAAPCRTLGAIRRERRVPRPMRHSHDNEPLSVGFVLLRRFTMMPFAAFVDCLRLAADEGDRSRQLRCHWVFMTSGGHDAMSSCGAAVTPCSPFRDPRDFDYIVVIGGVQDEHDAVDEAALHYLQRVAEAGVPLVGVCTGVFALIQAELMNGRRCCVSWYHHGDLTSRFPDIEPVADRLFIDDGDRLTCAGGIASADLAAYLVERHLGKAWAMKSLHIMLIDEARRGEHPQPQPVVFDKVADRLVRRAITIIEQHLGEAITVDELARRVGSSRRNIERKFREELGIGPQKFARDLRLRYGLWMLHYTAKSVTEIGERCGFADTAHFSRHFREAFGDTPTAMRKAAQRGETPVDPFFLHIASREGAGG</sequence>
<dbReference type="PANTHER" id="PTHR43130:SF3">
    <property type="entry name" value="HTH-TYPE TRANSCRIPTIONAL REGULATOR RV1931C"/>
    <property type="match status" value="1"/>
</dbReference>
<keyword evidence="3" id="KW-0804">Transcription</keyword>
<comment type="caution">
    <text evidence="5">The sequence shown here is derived from an EMBL/GenBank/DDBJ whole genome shotgun (WGS) entry which is preliminary data.</text>
</comment>
<evidence type="ECO:0000256" key="2">
    <source>
        <dbReference type="ARBA" id="ARBA00023125"/>
    </source>
</evidence>
<dbReference type="Pfam" id="PF01965">
    <property type="entry name" value="DJ-1_PfpI"/>
    <property type="match status" value="1"/>
</dbReference>
<feature type="domain" description="HTH araC/xylS-type" evidence="4">
    <location>
        <begin position="247"/>
        <end position="345"/>
    </location>
</feature>
<dbReference type="SMART" id="SM00342">
    <property type="entry name" value="HTH_ARAC"/>
    <property type="match status" value="1"/>
</dbReference>
<dbReference type="CDD" id="cd03136">
    <property type="entry name" value="GATase1_AraC_ArgR_like"/>
    <property type="match status" value="1"/>
</dbReference>
<evidence type="ECO:0000313" key="5">
    <source>
        <dbReference type="EMBL" id="GEK72785.1"/>
    </source>
</evidence>
<dbReference type="Proteomes" id="UP000321121">
    <property type="component" value="Unassembled WGS sequence"/>
</dbReference>
<dbReference type="PANTHER" id="PTHR43130">
    <property type="entry name" value="ARAC-FAMILY TRANSCRIPTIONAL REGULATOR"/>
    <property type="match status" value="1"/>
</dbReference>
<dbReference type="PRINTS" id="PR00032">
    <property type="entry name" value="HTHARAC"/>
</dbReference>
<keyword evidence="6" id="KW-1185">Reference proteome</keyword>
<dbReference type="SUPFAM" id="SSF52317">
    <property type="entry name" value="Class I glutamine amidotransferase-like"/>
    <property type="match status" value="1"/>
</dbReference>
<protein>
    <submittedName>
        <fullName evidence="5">AraC family transcriptional regulator</fullName>
    </submittedName>
</protein>
<accession>A0ABQ0U2X1</accession>
<evidence type="ECO:0000256" key="1">
    <source>
        <dbReference type="ARBA" id="ARBA00023015"/>
    </source>
</evidence>
<dbReference type="PROSITE" id="PS00041">
    <property type="entry name" value="HTH_ARAC_FAMILY_1"/>
    <property type="match status" value="1"/>
</dbReference>
<dbReference type="InterPro" id="IPR052158">
    <property type="entry name" value="INH-QAR"/>
</dbReference>
<keyword evidence="2" id="KW-0238">DNA-binding</keyword>
<evidence type="ECO:0000259" key="4">
    <source>
        <dbReference type="PROSITE" id="PS01124"/>
    </source>
</evidence>
<reference evidence="5 6" key="1">
    <citation type="submission" date="2019-07" db="EMBL/GenBank/DDBJ databases">
        <title>Whole genome shotgun sequence of Halomonas halophila NBRC 102604.</title>
        <authorList>
            <person name="Hosoyama A."/>
            <person name="Uohara A."/>
            <person name="Ohji S."/>
            <person name="Ichikawa N."/>
        </authorList>
    </citation>
    <scope>NUCLEOTIDE SEQUENCE [LARGE SCALE GENOMIC DNA]</scope>
    <source>
        <strain evidence="5 6">NBRC 102604</strain>
    </source>
</reference>
<evidence type="ECO:0000256" key="3">
    <source>
        <dbReference type="ARBA" id="ARBA00023163"/>
    </source>
</evidence>
<dbReference type="Gene3D" id="1.10.10.60">
    <property type="entry name" value="Homeodomain-like"/>
    <property type="match status" value="1"/>
</dbReference>
<dbReference type="InterPro" id="IPR018060">
    <property type="entry name" value="HTH_AraC"/>
</dbReference>
<gene>
    <name evidence="5" type="ORF">HHA04nite_13290</name>
</gene>
<proteinExistence type="predicted"/>